<dbReference type="EMBL" id="LXQA010097054">
    <property type="protein sequence ID" value="MCI15573.1"/>
    <property type="molecule type" value="Genomic_DNA"/>
</dbReference>
<proteinExistence type="predicted"/>
<name>A0A392PU07_9FABA</name>
<keyword evidence="1" id="KW-0812">Transmembrane</keyword>
<accession>A0A392PU07</accession>
<comment type="caution">
    <text evidence="2">The sequence shown here is derived from an EMBL/GenBank/DDBJ whole genome shotgun (WGS) entry which is preliminary data.</text>
</comment>
<keyword evidence="3" id="KW-1185">Reference proteome</keyword>
<dbReference type="AlphaFoldDB" id="A0A392PU07"/>
<sequence length="99" mass="11462">MVNRFRSWDEVWIFCIHISEKSVALTKSCCPRLESFKLNNQGYRCPRKGFDEDALEDAICSSLEIGLQVMDCWPFLKTVLILNLLIYISVSMLLTLDLI</sequence>
<dbReference type="Proteomes" id="UP000265520">
    <property type="component" value="Unassembled WGS sequence"/>
</dbReference>
<reference evidence="2 3" key="1">
    <citation type="journal article" date="2018" name="Front. Plant Sci.">
        <title>Red Clover (Trifolium pratense) and Zigzag Clover (T. medium) - A Picture of Genomic Similarities and Differences.</title>
        <authorList>
            <person name="Dluhosova J."/>
            <person name="Istvanek J."/>
            <person name="Nedelnik J."/>
            <person name="Repkova J."/>
        </authorList>
    </citation>
    <scope>NUCLEOTIDE SEQUENCE [LARGE SCALE GENOMIC DNA]</scope>
    <source>
        <strain evidence="3">cv. 10/8</strain>
        <tissue evidence="2">Leaf</tissue>
    </source>
</reference>
<evidence type="ECO:0000313" key="2">
    <source>
        <dbReference type="EMBL" id="MCI15573.1"/>
    </source>
</evidence>
<evidence type="ECO:0000256" key="1">
    <source>
        <dbReference type="SAM" id="Phobius"/>
    </source>
</evidence>
<keyword evidence="1" id="KW-1133">Transmembrane helix</keyword>
<feature type="transmembrane region" description="Helical" evidence="1">
    <location>
        <begin position="75"/>
        <end position="96"/>
    </location>
</feature>
<organism evidence="2 3">
    <name type="scientific">Trifolium medium</name>
    <dbReference type="NCBI Taxonomy" id="97028"/>
    <lineage>
        <taxon>Eukaryota</taxon>
        <taxon>Viridiplantae</taxon>
        <taxon>Streptophyta</taxon>
        <taxon>Embryophyta</taxon>
        <taxon>Tracheophyta</taxon>
        <taxon>Spermatophyta</taxon>
        <taxon>Magnoliopsida</taxon>
        <taxon>eudicotyledons</taxon>
        <taxon>Gunneridae</taxon>
        <taxon>Pentapetalae</taxon>
        <taxon>rosids</taxon>
        <taxon>fabids</taxon>
        <taxon>Fabales</taxon>
        <taxon>Fabaceae</taxon>
        <taxon>Papilionoideae</taxon>
        <taxon>50 kb inversion clade</taxon>
        <taxon>NPAAA clade</taxon>
        <taxon>Hologalegina</taxon>
        <taxon>IRL clade</taxon>
        <taxon>Trifolieae</taxon>
        <taxon>Trifolium</taxon>
    </lineage>
</organism>
<keyword evidence="1" id="KW-0472">Membrane</keyword>
<protein>
    <submittedName>
        <fullName evidence="2">Uncharacterized protein</fullName>
    </submittedName>
</protein>
<evidence type="ECO:0000313" key="3">
    <source>
        <dbReference type="Proteomes" id="UP000265520"/>
    </source>
</evidence>